<evidence type="ECO:0000313" key="1">
    <source>
        <dbReference type="EMBL" id="KDP24744.1"/>
    </source>
</evidence>
<name>A0A067JYZ5_JATCU</name>
<evidence type="ECO:0000313" key="2">
    <source>
        <dbReference type="Proteomes" id="UP000027138"/>
    </source>
</evidence>
<dbReference type="EMBL" id="KK915081">
    <property type="protein sequence ID" value="KDP24744.1"/>
    <property type="molecule type" value="Genomic_DNA"/>
</dbReference>
<dbReference type="AlphaFoldDB" id="A0A067JYZ5"/>
<gene>
    <name evidence="1" type="ORF">JCGZ_25493</name>
</gene>
<organism evidence="1 2">
    <name type="scientific">Jatropha curcas</name>
    <name type="common">Barbados nut</name>
    <dbReference type="NCBI Taxonomy" id="180498"/>
    <lineage>
        <taxon>Eukaryota</taxon>
        <taxon>Viridiplantae</taxon>
        <taxon>Streptophyta</taxon>
        <taxon>Embryophyta</taxon>
        <taxon>Tracheophyta</taxon>
        <taxon>Spermatophyta</taxon>
        <taxon>Magnoliopsida</taxon>
        <taxon>eudicotyledons</taxon>
        <taxon>Gunneridae</taxon>
        <taxon>Pentapetalae</taxon>
        <taxon>rosids</taxon>
        <taxon>fabids</taxon>
        <taxon>Malpighiales</taxon>
        <taxon>Euphorbiaceae</taxon>
        <taxon>Crotonoideae</taxon>
        <taxon>Jatropheae</taxon>
        <taxon>Jatropha</taxon>
    </lineage>
</organism>
<sequence length="89" mass="9752">MTQSHTKDIKHHDAIHLPNTAKMAFYINKATPMAHFLHSSCSKNANPSKRTLALSRQDTAIQQPSGKVYTPLHVAHATSSGAQTFISEV</sequence>
<proteinExistence type="predicted"/>
<dbReference type="Proteomes" id="UP000027138">
    <property type="component" value="Unassembled WGS sequence"/>
</dbReference>
<protein>
    <submittedName>
        <fullName evidence="1">Uncharacterized protein</fullName>
    </submittedName>
</protein>
<reference evidence="1 2" key="1">
    <citation type="journal article" date="2014" name="PLoS ONE">
        <title>Global Analysis of Gene Expression Profiles in Physic Nut (Jatropha curcas L.) Seedlings Exposed to Salt Stress.</title>
        <authorList>
            <person name="Zhang L."/>
            <person name="Zhang C."/>
            <person name="Wu P."/>
            <person name="Chen Y."/>
            <person name="Li M."/>
            <person name="Jiang H."/>
            <person name="Wu G."/>
        </authorList>
    </citation>
    <scope>NUCLEOTIDE SEQUENCE [LARGE SCALE GENOMIC DNA]</scope>
    <source>
        <strain evidence="2">cv. GZQX0401</strain>
        <tissue evidence="1">Young leaves</tissue>
    </source>
</reference>
<accession>A0A067JYZ5</accession>
<keyword evidence="2" id="KW-1185">Reference proteome</keyword>